<dbReference type="Gene3D" id="3.40.50.300">
    <property type="entry name" value="P-loop containing nucleotide triphosphate hydrolases"/>
    <property type="match status" value="1"/>
</dbReference>
<dbReference type="CDD" id="cd22534">
    <property type="entry name" value="KH-II_Era"/>
    <property type="match status" value="1"/>
</dbReference>
<evidence type="ECO:0000256" key="2">
    <source>
        <dbReference type="ARBA" id="ARBA00022741"/>
    </source>
</evidence>
<dbReference type="STRING" id="37360.A0A0G4IRX7"/>
<name>A0A0G4IRX7_PLABS</name>
<evidence type="ECO:0000313" key="7">
    <source>
        <dbReference type="EMBL" id="SPQ98080.1"/>
    </source>
</evidence>
<evidence type="ECO:0000313" key="9">
    <source>
        <dbReference type="Proteomes" id="UP000290189"/>
    </source>
</evidence>
<feature type="region of interest" description="G4" evidence="4">
    <location>
        <begin position="256"/>
        <end position="259"/>
    </location>
</feature>
<evidence type="ECO:0000256" key="4">
    <source>
        <dbReference type="PROSITE-ProRule" id="PRU01050"/>
    </source>
</evidence>
<dbReference type="GO" id="GO:0000028">
    <property type="term" value="P:ribosomal small subunit assembly"/>
    <property type="evidence" value="ECO:0007669"/>
    <property type="project" value="TreeGrafter"/>
</dbReference>
<protein>
    <recommendedName>
        <fullName evidence="5">Era-type G domain-containing protein</fullName>
    </recommendedName>
</protein>
<feature type="region of interest" description="G2" evidence="4">
    <location>
        <begin position="163"/>
        <end position="167"/>
    </location>
</feature>
<gene>
    <name evidence="6" type="ORF">PBRA_005975</name>
    <name evidence="7" type="ORF">PLBR_LOCUS5295</name>
</gene>
<dbReference type="PROSITE" id="PS51713">
    <property type="entry name" value="G_ERA"/>
    <property type="match status" value="1"/>
</dbReference>
<feature type="region of interest" description="G5" evidence="4">
    <location>
        <begin position="286"/>
        <end position="288"/>
    </location>
</feature>
<dbReference type="HAMAP" id="MF_00367">
    <property type="entry name" value="GTPase_Era"/>
    <property type="match status" value="1"/>
</dbReference>
<dbReference type="InterPro" id="IPR015946">
    <property type="entry name" value="KH_dom-like_a/b"/>
</dbReference>
<dbReference type="CDD" id="cd04163">
    <property type="entry name" value="Era"/>
    <property type="match status" value="1"/>
</dbReference>
<reference evidence="7 9" key="2">
    <citation type="submission" date="2018-03" db="EMBL/GenBank/DDBJ databases">
        <authorList>
            <person name="Fogelqvist J."/>
        </authorList>
    </citation>
    <scope>NUCLEOTIDE SEQUENCE [LARGE SCALE GENOMIC DNA]</scope>
</reference>
<dbReference type="GO" id="GO:0019843">
    <property type="term" value="F:rRNA binding"/>
    <property type="evidence" value="ECO:0007669"/>
    <property type="project" value="TreeGrafter"/>
</dbReference>
<evidence type="ECO:0000313" key="6">
    <source>
        <dbReference type="EMBL" id="CEO97861.1"/>
    </source>
</evidence>
<dbReference type="OrthoDB" id="8954335at2759"/>
<dbReference type="InterPro" id="IPR009019">
    <property type="entry name" value="KH_sf_prok-type"/>
</dbReference>
<feature type="domain" description="Era-type G" evidence="5">
    <location>
        <begin position="129"/>
        <end position="308"/>
    </location>
</feature>
<keyword evidence="7" id="KW-0496">Mitochondrion</keyword>
<organism evidence="6 8">
    <name type="scientific">Plasmodiophora brassicae</name>
    <name type="common">Clubroot disease agent</name>
    <dbReference type="NCBI Taxonomy" id="37360"/>
    <lineage>
        <taxon>Eukaryota</taxon>
        <taxon>Sar</taxon>
        <taxon>Rhizaria</taxon>
        <taxon>Endomyxa</taxon>
        <taxon>Phytomyxea</taxon>
        <taxon>Plasmodiophorida</taxon>
        <taxon>Plasmodiophoridae</taxon>
        <taxon>Plasmodiophora</taxon>
    </lineage>
</organism>
<proteinExistence type="inferred from homology"/>
<dbReference type="PANTHER" id="PTHR42698">
    <property type="entry name" value="GTPASE ERA"/>
    <property type="match status" value="1"/>
</dbReference>
<feature type="region of interest" description="G3" evidence="4">
    <location>
        <begin position="184"/>
        <end position="187"/>
    </location>
</feature>
<dbReference type="InterPro" id="IPR027417">
    <property type="entry name" value="P-loop_NTPase"/>
</dbReference>
<evidence type="ECO:0000259" key="5">
    <source>
        <dbReference type="PROSITE" id="PS51713"/>
    </source>
</evidence>
<dbReference type="InterPro" id="IPR006073">
    <property type="entry name" value="GTP-bd"/>
</dbReference>
<dbReference type="AlphaFoldDB" id="A0A0G4IRX7"/>
<dbReference type="OMA" id="YVIDHRL"/>
<dbReference type="Proteomes" id="UP000290189">
    <property type="component" value="Unassembled WGS sequence"/>
</dbReference>
<evidence type="ECO:0000313" key="8">
    <source>
        <dbReference type="Proteomes" id="UP000039324"/>
    </source>
</evidence>
<keyword evidence="2 4" id="KW-0547">Nucleotide-binding</keyword>
<dbReference type="Pfam" id="PF01926">
    <property type="entry name" value="MMR_HSR1"/>
    <property type="match status" value="1"/>
</dbReference>
<dbReference type="NCBIfam" id="TIGR00436">
    <property type="entry name" value="era"/>
    <property type="match status" value="1"/>
</dbReference>
<dbReference type="PANTHER" id="PTHR42698:SF1">
    <property type="entry name" value="GTPASE ERA, MITOCHONDRIAL"/>
    <property type="match status" value="1"/>
</dbReference>
<reference evidence="6 8" key="1">
    <citation type="submission" date="2015-02" db="EMBL/GenBank/DDBJ databases">
        <authorList>
            <person name="Chooi Y.-H."/>
        </authorList>
    </citation>
    <scope>NUCLEOTIDE SEQUENCE [LARGE SCALE GENOMIC DNA]</scope>
    <source>
        <strain evidence="6">E3</strain>
    </source>
</reference>
<keyword evidence="3 4" id="KW-0342">GTP-binding</keyword>
<dbReference type="EMBL" id="CDSF01000081">
    <property type="protein sequence ID" value="CEO97861.1"/>
    <property type="molecule type" value="Genomic_DNA"/>
</dbReference>
<dbReference type="PRINTS" id="PR00326">
    <property type="entry name" value="GTP1OBG"/>
</dbReference>
<dbReference type="Proteomes" id="UP000039324">
    <property type="component" value="Unassembled WGS sequence"/>
</dbReference>
<evidence type="ECO:0000256" key="1">
    <source>
        <dbReference type="ARBA" id="ARBA00007921"/>
    </source>
</evidence>
<dbReference type="Gene3D" id="3.30.300.20">
    <property type="match status" value="1"/>
</dbReference>
<evidence type="ECO:0000256" key="3">
    <source>
        <dbReference type="ARBA" id="ARBA00023134"/>
    </source>
</evidence>
<accession>A0A0G4IRX7</accession>
<dbReference type="EMBL" id="OVEO01000009">
    <property type="protein sequence ID" value="SPQ98080.1"/>
    <property type="molecule type" value="Genomic_DNA"/>
</dbReference>
<keyword evidence="8" id="KW-1185">Reference proteome</keyword>
<dbReference type="NCBIfam" id="TIGR00231">
    <property type="entry name" value="small_GTP"/>
    <property type="match status" value="1"/>
</dbReference>
<dbReference type="InterPro" id="IPR005662">
    <property type="entry name" value="GTPase_Era-like"/>
</dbReference>
<comment type="similarity">
    <text evidence="1 4">Belongs to the TRAFAC class TrmE-Era-EngA-EngB-Septin-like GTPase superfamily. Era GTPase family.</text>
</comment>
<dbReference type="InterPro" id="IPR030388">
    <property type="entry name" value="G_ERA_dom"/>
</dbReference>
<dbReference type="GO" id="GO:0043024">
    <property type="term" value="F:ribosomal small subunit binding"/>
    <property type="evidence" value="ECO:0007669"/>
    <property type="project" value="TreeGrafter"/>
</dbReference>
<feature type="region of interest" description="G1" evidence="4">
    <location>
        <begin position="137"/>
        <end position="144"/>
    </location>
</feature>
<geneLocation type="mitochondrion" evidence="7"/>
<sequence>MLVRRLAGRLRGPSVDCRHACRRRRWLSGARPSATARWAPAEDDVRNDDDDDEEGNFLEKMLADPKITVDDMIAKLEAMMAKDGVVPARDDAFVDAEAERSLTEPRLPTKEEIIRRVYRIPTARRLEPRSATVAIIGSANAGKSTLMNLLINNRVSAVSRKSNTTRRNVAGVYSKGLTQLVFLDTPGIVPLADSAKYFREMVTSAWDAIQQADVTLVMIDAAKKISNVEEHLLTELKKKKEGAGLPCGSQLSLVLNKVDLVRPKRKLLPLTARLNEMVPFDKTFMVSAADNDGVDDIKRYLLQSSQPGDWAFPNDAVTDMPIQERICEVVREKMYGRMNQEIPYQALIRTESLSRTPKGLVRLEIAVFVPNERHQQMIVGAKGLTIQWITDRAKQDIEALLGSACIVKIRVRVRTSRQMQAMERDVAPDRVLE</sequence>
<dbReference type="SUPFAM" id="SSF54814">
    <property type="entry name" value="Prokaryotic type KH domain (KH-domain type II)"/>
    <property type="match status" value="1"/>
</dbReference>
<dbReference type="SUPFAM" id="SSF52540">
    <property type="entry name" value="P-loop containing nucleoside triphosphate hydrolases"/>
    <property type="match status" value="1"/>
</dbReference>
<dbReference type="InterPro" id="IPR005225">
    <property type="entry name" value="Small_GTP-bd"/>
</dbReference>
<dbReference type="GO" id="GO:0005525">
    <property type="term" value="F:GTP binding"/>
    <property type="evidence" value="ECO:0007669"/>
    <property type="project" value="UniProtKB-UniRule"/>
</dbReference>
<dbReference type="NCBIfam" id="NF000908">
    <property type="entry name" value="PRK00089.1"/>
    <property type="match status" value="1"/>
</dbReference>